<evidence type="ECO:0000256" key="1">
    <source>
        <dbReference type="SAM" id="MobiDB-lite"/>
    </source>
</evidence>
<organism evidence="3 4">
    <name type="scientific">Streptosporangium carneum</name>
    <dbReference type="NCBI Taxonomy" id="47481"/>
    <lineage>
        <taxon>Bacteria</taxon>
        <taxon>Bacillati</taxon>
        <taxon>Actinomycetota</taxon>
        <taxon>Actinomycetes</taxon>
        <taxon>Streptosporangiales</taxon>
        <taxon>Streptosporangiaceae</taxon>
        <taxon>Streptosporangium</taxon>
    </lineage>
</organism>
<dbReference type="EMBL" id="BSEV01000047">
    <property type="protein sequence ID" value="GLK15314.1"/>
    <property type="molecule type" value="Genomic_DNA"/>
</dbReference>
<reference evidence="3" key="2">
    <citation type="submission" date="2023-01" db="EMBL/GenBank/DDBJ databases">
        <authorList>
            <person name="Sun Q."/>
            <person name="Evtushenko L."/>
        </authorList>
    </citation>
    <scope>NUCLEOTIDE SEQUENCE</scope>
    <source>
        <strain evidence="3">VKM Ac-2007</strain>
    </source>
</reference>
<dbReference type="InterPro" id="IPR007278">
    <property type="entry name" value="DUF397"/>
</dbReference>
<reference evidence="3" key="1">
    <citation type="journal article" date="2014" name="Int. J. Syst. Evol. Microbiol.">
        <title>Complete genome sequence of Corynebacterium casei LMG S-19264T (=DSM 44701T), isolated from a smear-ripened cheese.</title>
        <authorList>
            <consortium name="US DOE Joint Genome Institute (JGI-PGF)"/>
            <person name="Walter F."/>
            <person name="Albersmeier A."/>
            <person name="Kalinowski J."/>
            <person name="Ruckert C."/>
        </authorList>
    </citation>
    <scope>NUCLEOTIDE SEQUENCE</scope>
    <source>
        <strain evidence="3">VKM Ac-2007</strain>
    </source>
</reference>
<dbReference type="Proteomes" id="UP001143474">
    <property type="component" value="Unassembled WGS sequence"/>
</dbReference>
<dbReference type="AlphaFoldDB" id="A0A9W6ICT0"/>
<dbReference type="RefSeq" id="WP_271223528.1">
    <property type="nucleotide sequence ID" value="NZ_BAAAVD010000022.1"/>
</dbReference>
<protein>
    <recommendedName>
        <fullName evidence="2">DUF397 domain-containing protein</fullName>
    </recommendedName>
</protein>
<sequence>MDLNAAVWRKSSRSGDNGGQCVEVATNLPGVIAVRDSKDPDGPKLLFAPAEWSAFIGGVKVGDFDR</sequence>
<evidence type="ECO:0000313" key="4">
    <source>
        <dbReference type="Proteomes" id="UP001143474"/>
    </source>
</evidence>
<comment type="caution">
    <text evidence="3">The sequence shown here is derived from an EMBL/GenBank/DDBJ whole genome shotgun (WGS) entry which is preliminary data.</text>
</comment>
<evidence type="ECO:0000259" key="2">
    <source>
        <dbReference type="Pfam" id="PF04149"/>
    </source>
</evidence>
<keyword evidence="4" id="KW-1185">Reference proteome</keyword>
<evidence type="ECO:0000313" key="3">
    <source>
        <dbReference type="EMBL" id="GLK15314.1"/>
    </source>
</evidence>
<gene>
    <name evidence="3" type="ORF">GCM10017600_87270</name>
</gene>
<feature type="region of interest" description="Disordered" evidence="1">
    <location>
        <begin position="1"/>
        <end position="20"/>
    </location>
</feature>
<dbReference type="Pfam" id="PF04149">
    <property type="entry name" value="DUF397"/>
    <property type="match status" value="1"/>
</dbReference>
<name>A0A9W6ICT0_9ACTN</name>
<feature type="domain" description="DUF397" evidence="2">
    <location>
        <begin position="6"/>
        <end position="60"/>
    </location>
</feature>
<accession>A0A9W6ICT0</accession>
<proteinExistence type="predicted"/>